<accession>A0AAD9HND9</accession>
<evidence type="ECO:0000313" key="2">
    <source>
        <dbReference type="Proteomes" id="UP001232148"/>
    </source>
</evidence>
<dbReference type="Proteomes" id="UP001232148">
    <property type="component" value="Unassembled WGS sequence"/>
</dbReference>
<comment type="caution">
    <text evidence="1">The sequence shown here is derived from an EMBL/GenBank/DDBJ whole genome shotgun (WGS) entry which is preliminary data.</text>
</comment>
<gene>
    <name evidence="1" type="ORF">LX32DRAFT_220041</name>
</gene>
<sequence length="70" mass="7901">MKCFVSFALFLSCYLWPFPSFPFLFCLFVCIFWPFPSPPQLSIGIILRSPCGCRCKCEGKRGAQGVPQAD</sequence>
<reference evidence="1" key="1">
    <citation type="submission" date="2021-06" db="EMBL/GenBank/DDBJ databases">
        <title>Comparative genomics, transcriptomics and evolutionary studies reveal genomic signatures of adaptation to plant cell wall in hemibiotrophic fungi.</title>
        <authorList>
            <consortium name="DOE Joint Genome Institute"/>
            <person name="Baroncelli R."/>
            <person name="Diaz J.F."/>
            <person name="Benocci T."/>
            <person name="Peng M."/>
            <person name="Battaglia E."/>
            <person name="Haridas S."/>
            <person name="Andreopoulos W."/>
            <person name="Labutti K."/>
            <person name="Pangilinan J."/>
            <person name="Floch G.L."/>
            <person name="Makela M.R."/>
            <person name="Henrissat B."/>
            <person name="Grigoriev I.V."/>
            <person name="Crouch J.A."/>
            <person name="De Vries R.P."/>
            <person name="Sukno S.A."/>
            <person name="Thon M.R."/>
        </authorList>
    </citation>
    <scope>NUCLEOTIDE SEQUENCE</scope>
    <source>
        <strain evidence="1">MAFF235873</strain>
    </source>
</reference>
<name>A0AAD9HND9_9PEZI</name>
<dbReference type="AlphaFoldDB" id="A0AAD9HND9"/>
<evidence type="ECO:0000313" key="1">
    <source>
        <dbReference type="EMBL" id="KAK2032215.1"/>
    </source>
</evidence>
<dbReference type="EMBL" id="MU842833">
    <property type="protein sequence ID" value="KAK2032215.1"/>
    <property type="molecule type" value="Genomic_DNA"/>
</dbReference>
<proteinExistence type="predicted"/>
<protein>
    <submittedName>
        <fullName evidence="1">Uncharacterized protein</fullName>
    </submittedName>
</protein>
<organism evidence="1 2">
    <name type="scientific">Colletotrichum zoysiae</name>
    <dbReference type="NCBI Taxonomy" id="1216348"/>
    <lineage>
        <taxon>Eukaryota</taxon>
        <taxon>Fungi</taxon>
        <taxon>Dikarya</taxon>
        <taxon>Ascomycota</taxon>
        <taxon>Pezizomycotina</taxon>
        <taxon>Sordariomycetes</taxon>
        <taxon>Hypocreomycetidae</taxon>
        <taxon>Glomerellales</taxon>
        <taxon>Glomerellaceae</taxon>
        <taxon>Colletotrichum</taxon>
        <taxon>Colletotrichum graminicola species complex</taxon>
    </lineage>
</organism>
<keyword evidence="2" id="KW-1185">Reference proteome</keyword>